<dbReference type="RefSeq" id="WP_275614679.1">
    <property type="nucleotide sequence ID" value="NZ_JARFVB010000002.1"/>
</dbReference>
<evidence type="ECO:0000313" key="6">
    <source>
        <dbReference type="Proteomes" id="UP001221366"/>
    </source>
</evidence>
<proteinExistence type="inferred from homology"/>
<evidence type="ECO:0000256" key="1">
    <source>
        <dbReference type="ARBA" id="ARBA00001917"/>
    </source>
</evidence>
<dbReference type="Gene3D" id="2.30.110.10">
    <property type="entry name" value="Electron Transport, Fmn-binding Protein, Chain A"/>
    <property type="match status" value="1"/>
</dbReference>
<gene>
    <name evidence="5" type="ORF">PY092_04555</name>
</gene>
<evidence type="ECO:0000256" key="3">
    <source>
        <dbReference type="ARBA" id="ARBA00038054"/>
    </source>
</evidence>
<comment type="cofactor">
    <cofactor evidence="1">
        <name>FMN</name>
        <dbReference type="ChEBI" id="CHEBI:58210"/>
    </cofactor>
</comment>
<dbReference type="PANTHER" id="PTHR43567">
    <property type="entry name" value="FLAVOREDOXIN-RELATED-RELATED"/>
    <property type="match status" value="1"/>
</dbReference>
<reference evidence="5 6" key="1">
    <citation type="submission" date="2023-03" db="EMBL/GenBank/DDBJ databases">
        <title>Muricauda XX sp. nov. and Muricauda XXX sp. nov., two novel species isolated from Okinawa Trough.</title>
        <authorList>
            <person name="Cao W."/>
            <person name="Deng X."/>
        </authorList>
    </citation>
    <scope>NUCLEOTIDE SEQUENCE [LARGE SCALE GENOMIC DNA]</scope>
    <source>
        <strain evidence="5 6">334s03</strain>
    </source>
</reference>
<evidence type="ECO:0000313" key="5">
    <source>
        <dbReference type="EMBL" id="MDF0715411.1"/>
    </source>
</evidence>
<dbReference type="Proteomes" id="UP001221366">
    <property type="component" value="Unassembled WGS sequence"/>
</dbReference>
<sequence length="209" mass="24037">MQKLLIMDALQVKNYVSLNTEFPIWERIFTVAPLIVVGTKEKQGYDLAPKHMATPIGFDNYFGFVCTPRHGTYQNVKRTREFTVSFPRTDQVTTTSLSASPRTEELNKSQQIVEALPLIKATSMDAPLVKDAYLYLECELFKIIDGFGENSIITGKIKKAYVHNDYLRLSEKDEQQQIKDNPLLAYIANGRFAKIHETYNFPFPKDFKR</sequence>
<dbReference type="SUPFAM" id="SSF50475">
    <property type="entry name" value="FMN-binding split barrel"/>
    <property type="match status" value="1"/>
</dbReference>
<comment type="similarity">
    <text evidence="3">Belongs to the flavoredoxin family.</text>
</comment>
<dbReference type="Pfam" id="PF01613">
    <property type="entry name" value="Flavin_Reduct"/>
    <property type="match status" value="1"/>
</dbReference>
<dbReference type="InterPro" id="IPR002563">
    <property type="entry name" value="Flavin_Rdtase-like_dom"/>
</dbReference>
<organism evidence="5 6">
    <name type="scientific">Flagellimonas yonaguniensis</name>
    <dbReference type="NCBI Taxonomy" id="3031325"/>
    <lineage>
        <taxon>Bacteria</taxon>
        <taxon>Pseudomonadati</taxon>
        <taxon>Bacteroidota</taxon>
        <taxon>Flavobacteriia</taxon>
        <taxon>Flavobacteriales</taxon>
        <taxon>Flavobacteriaceae</taxon>
        <taxon>Flagellimonas</taxon>
    </lineage>
</organism>
<keyword evidence="6" id="KW-1185">Reference proteome</keyword>
<evidence type="ECO:0000259" key="4">
    <source>
        <dbReference type="Pfam" id="PF01613"/>
    </source>
</evidence>
<keyword evidence="2" id="KW-0285">Flavoprotein</keyword>
<dbReference type="InterPro" id="IPR052174">
    <property type="entry name" value="Flavoredoxin"/>
</dbReference>
<dbReference type="PANTHER" id="PTHR43567:SF1">
    <property type="entry name" value="FLAVOREDOXIN"/>
    <property type="match status" value="1"/>
</dbReference>
<evidence type="ECO:0000256" key="2">
    <source>
        <dbReference type="ARBA" id="ARBA00022630"/>
    </source>
</evidence>
<comment type="caution">
    <text evidence="5">The sequence shown here is derived from an EMBL/GenBank/DDBJ whole genome shotgun (WGS) entry which is preliminary data.</text>
</comment>
<accession>A0ABT5XW53</accession>
<feature type="domain" description="Flavin reductase like" evidence="4">
    <location>
        <begin position="32"/>
        <end position="165"/>
    </location>
</feature>
<dbReference type="EMBL" id="JARFVB010000002">
    <property type="protein sequence ID" value="MDF0715411.1"/>
    <property type="molecule type" value="Genomic_DNA"/>
</dbReference>
<name>A0ABT5XW53_9FLAO</name>
<dbReference type="InterPro" id="IPR012349">
    <property type="entry name" value="Split_barrel_FMN-bd"/>
</dbReference>
<protein>
    <submittedName>
        <fullName evidence="5">Flavin reductase</fullName>
    </submittedName>
</protein>